<keyword evidence="8" id="KW-0969">Cilium</keyword>
<dbReference type="Pfam" id="PF00460">
    <property type="entry name" value="Flg_bb_rod"/>
    <property type="match status" value="1"/>
</dbReference>
<dbReference type="InterPro" id="IPR019776">
    <property type="entry name" value="Flagellar_basal_body_rod_CS"/>
</dbReference>
<gene>
    <name evidence="8" type="ORF">JOC58_002617</name>
</gene>
<keyword evidence="8" id="KW-0282">Flagellum</keyword>
<keyword evidence="4 6" id="KW-0975">Bacterial flagellum</keyword>
<evidence type="ECO:0000313" key="9">
    <source>
        <dbReference type="Proteomes" id="UP001185028"/>
    </source>
</evidence>
<protein>
    <recommendedName>
        <fullName evidence="3 6">Flagellar basal body rod protein FlgB</fullName>
    </recommendedName>
</protein>
<evidence type="ECO:0000313" key="8">
    <source>
        <dbReference type="EMBL" id="MDR6244720.1"/>
    </source>
</evidence>
<evidence type="ECO:0000256" key="6">
    <source>
        <dbReference type="PIRNR" id="PIRNR002889"/>
    </source>
</evidence>
<dbReference type="PIRSF" id="PIRSF002889">
    <property type="entry name" value="Rod_FlgB"/>
    <property type="match status" value="1"/>
</dbReference>
<dbReference type="Proteomes" id="UP001185028">
    <property type="component" value="Unassembled WGS sequence"/>
</dbReference>
<keyword evidence="9" id="KW-1185">Reference proteome</keyword>
<evidence type="ECO:0000256" key="1">
    <source>
        <dbReference type="ARBA" id="ARBA00004117"/>
    </source>
</evidence>
<dbReference type="RefSeq" id="WP_188776646.1">
    <property type="nucleotide sequence ID" value="NZ_BMMB01000007.1"/>
</dbReference>
<reference evidence="8 9" key="1">
    <citation type="submission" date="2023-07" db="EMBL/GenBank/DDBJ databases">
        <title>Genomic Encyclopedia of Type Strains, Phase IV (KMG-IV): sequencing the most valuable type-strain genomes for metagenomic binning, comparative biology and taxonomic classification.</title>
        <authorList>
            <person name="Goeker M."/>
        </authorList>
    </citation>
    <scope>NUCLEOTIDE SEQUENCE [LARGE SCALE GENOMIC DNA]</scope>
    <source>
        <strain evidence="8 9">DSM 22170</strain>
    </source>
</reference>
<accession>A0ABU1IZM9</accession>
<dbReference type="PROSITE" id="PS00588">
    <property type="entry name" value="FLAGELLA_BB_ROD"/>
    <property type="match status" value="1"/>
</dbReference>
<dbReference type="InterPro" id="IPR001444">
    <property type="entry name" value="Flag_bb_rod_N"/>
</dbReference>
<keyword evidence="8" id="KW-0966">Cell projection</keyword>
<evidence type="ECO:0000256" key="4">
    <source>
        <dbReference type="ARBA" id="ARBA00023143"/>
    </source>
</evidence>
<proteinExistence type="inferred from homology"/>
<comment type="similarity">
    <text evidence="2 6">Belongs to the flagella basal body rod proteins family.</text>
</comment>
<sequence length="138" mass="15261">MNLLNDASFRRLEGAMSAANLRQQVITNNIANADTPYFKRSQVSFENVLQSQMDDSSSSFHGITTNPRHFQIGNAPGSVPQPTVTQDTGTVMNNNLNNVDIDVEMSDLAENQLRYNAYVEQINHQIKMMRTAIQGGGA</sequence>
<dbReference type="NCBIfam" id="TIGR01396">
    <property type="entry name" value="FlgB"/>
    <property type="match status" value="1"/>
</dbReference>
<evidence type="ECO:0000256" key="5">
    <source>
        <dbReference type="ARBA" id="ARBA00024934"/>
    </source>
</evidence>
<comment type="caution">
    <text evidence="8">The sequence shown here is derived from an EMBL/GenBank/DDBJ whole genome shotgun (WGS) entry which is preliminary data.</text>
</comment>
<dbReference type="EMBL" id="JAVDQH010000009">
    <property type="protein sequence ID" value="MDR6244720.1"/>
    <property type="molecule type" value="Genomic_DNA"/>
</dbReference>
<organism evidence="8 9">
    <name type="scientific">Paenibacillus hunanensis</name>
    <dbReference type="NCBI Taxonomy" id="539262"/>
    <lineage>
        <taxon>Bacteria</taxon>
        <taxon>Bacillati</taxon>
        <taxon>Bacillota</taxon>
        <taxon>Bacilli</taxon>
        <taxon>Bacillales</taxon>
        <taxon>Paenibacillaceae</taxon>
        <taxon>Paenibacillus</taxon>
    </lineage>
</organism>
<comment type="subcellular location">
    <subcellularLocation>
        <location evidence="1 6">Bacterial flagellum basal body</location>
    </subcellularLocation>
</comment>
<evidence type="ECO:0000259" key="7">
    <source>
        <dbReference type="Pfam" id="PF00460"/>
    </source>
</evidence>
<dbReference type="PANTHER" id="PTHR30435:SF12">
    <property type="entry name" value="FLAGELLAR BASAL BODY ROD PROTEIN FLGB"/>
    <property type="match status" value="1"/>
</dbReference>
<feature type="domain" description="Flagellar basal body rod protein N-terminal" evidence="7">
    <location>
        <begin position="12"/>
        <end position="39"/>
    </location>
</feature>
<name>A0ABU1IZM9_9BACL</name>
<dbReference type="InterPro" id="IPR006300">
    <property type="entry name" value="FlgB"/>
</dbReference>
<evidence type="ECO:0000256" key="2">
    <source>
        <dbReference type="ARBA" id="ARBA00009677"/>
    </source>
</evidence>
<comment type="subunit">
    <text evidence="6">The basal body constitutes a major portion of the flagellar organelle and consists of a number of rings mounted on a central rod.</text>
</comment>
<dbReference type="PANTHER" id="PTHR30435">
    <property type="entry name" value="FLAGELLAR PROTEIN"/>
    <property type="match status" value="1"/>
</dbReference>
<comment type="function">
    <text evidence="5 6">Structural component of flagellum, the bacterial motility apparatus. Part of the rod structure of flagellar basal body.</text>
</comment>
<evidence type="ECO:0000256" key="3">
    <source>
        <dbReference type="ARBA" id="ARBA00014376"/>
    </source>
</evidence>